<feature type="binding site" evidence="5">
    <location>
        <position position="334"/>
    </location>
    <ligand>
        <name>Fe cation</name>
        <dbReference type="ChEBI" id="CHEBI:24875"/>
        <note>catalytic</note>
    </ligand>
</feature>
<comment type="caution">
    <text evidence="7">The sequence shown here is derived from an EMBL/GenBank/DDBJ whole genome shotgun (WGS) entry which is preliminary data.</text>
</comment>
<dbReference type="STRING" id="282301.A0A267EUV2"/>
<dbReference type="GO" id="GO:0042574">
    <property type="term" value="P:retinal metabolic process"/>
    <property type="evidence" value="ECO:0007669"/>
    <property type="project" value="TreeGrafter"/>
</dbReference>
<evidence type="ECO:0000256" key="1">
    <source>
        <dbReference type="ARBA" id="ARBA00006787"/>
    </source>
</evidence>
<dbReference type="PANTHER" id="PTHR10543">
    <property type="entry name" value="BETA-CAROTENE DIOXYGENASE"/>
    <property type="match status" value="1"/>
</dbReference>
<accession>A0A267EUV2</accession>
<dbReference type="Proteomes" id="UP000215902">
    <property type="component" value="Unassembled WGS sequence"/>
</dbReference>
<comment type="cofactor">
    <cofactor evidence="5">
        <name>Fe(2+)</name>
        <dbReference type="ChEBI" id="CHEBI:29033"/>
    </cofactor>
    <text evidence="5">Binds 1 Fe(2+) ion per subunit.</text>
</comment>
<organism evidence="7 8">
    <name type="scientific">Macrostomum lignano</name>
    <dbReference type="NCBI Taxonomy" id="282301"/>
    <lineage>
        <taxon>Eukaryota</taxon>
        <taxon>Metazoa</taxon>
        <taxon>Spiralia</taxon>
        <taxon>Lophotrochozoa</taxon>
        <taxon>Platyhelminthes</taxon>
        <taxon>Rhabditophora</taxon>
        <taxon>Macrostomorpha</taxon>
        <taxon>Macrostomida</taxon>
        <taxon>Macrostomidae</taxon>
        <taxon>Macrostomum</taxon>
    </lineage>
</organism>
<dbReference type="AlphaFoldDB" id="A0A267EUV2"/>
<evidence type="ECO:0000256" key="5">
    <source>
        <dbReference type="PIRSR" id="PIRSR604294-1"/>
    </source>
</evidence>
<dbReference type="OrthoDB" id="407010at2759"/>
<evidence type="ECO:0000313" key="8">
    <source>
        <dbReference type="Proteomes" id="UP000215902"/>
    </source>
</evidence>
<proteinExistence type="inferred from homology"/>
<dbReference type="GO" id="GO:0010436">
    <property type="term" value="F:carotenoid dioxygenase activity"/>
    <property type="evidence" value="ECO:0007669"/>
    <property type="project" value="TreeGrafter"/>
</dbReference>
<dbReference type="Pfam" id="PF03055">
    <property type="entry name" value="RPE65"/>
    <property type="match status" value="1"/>
</dbReference>
<feature type="binding site" evidence="5">
    <location>
        <position position="531"/>
    </location>
    <ligand>
        <name>Fe cation</name>
        <dbReference type="ChEBI" id="CHEBI:24875"/>
        <note>catalytic</note>
    </ligand>
</feature>
<keyword evidence="3" id="KW-0560">Oxidoreductase</keyword>
<name>A0A267EUV2_9PLAT</name>
<feature type="signal peptide" evidence="6">
    <location>
        <begin position="1"/>
        <end position="25"/>
    </location>
</feature>
<keyword evidence="6" id="KW-0732">Signal</keyword>
<dbReference type="EMBL" id="NIVC01001668">
    <property type="protein sequence ID" value="PAA65281.1"/>
    <property type="molecule type" value="Genomic_DNA"/>
</dbReference>
<feature type="binding site" evidence="5">
    <location>
        <position position="211"/>
    </location>
    <ligand>
        <name>Fe cation</name>
        <dbReference type="ChEBI" id="CHEBI:24875"/>
        <note>catalytic</note>
    </ligand>
</feature>
<gene>
    <name evidence="7" type="ORF">BOX15_Mlig008062g1</name>
</gene>
<evidence type="ECO:0000256" key="3">
    <source>
        <dbReference type="ARBA" id="ARBA00023002"/>
    </source>
</evidence>
<keyword evidence="8" id="KW-1185">Reference proteome</keyword>
<keyword evidence="4 5" id="KW-0408">Iron</keyword>
<feature type="binding site" evidence="5">
    <location>
        <position position="268"/>
    </location>
    <ligand>
        <name>Fe cation</name>
        <dbReference type="ChEBI" id="CHEBI:24875"/>
        <note>catalytic</note>
    </ligand>
</feature>
<evidence type="ECO:0000256" key="2">
    <source>
        <dbReference type="ARBA" id="ARBA00022723"/>
    </source>
</evidence>
<feature type="chain" id="PRO_5012876533" evidence="6">
    <location>
        <begin position="26"/>
        <end position="536"/>
    </location>
</feature>
<comment type="similarity">
    <text evidence="1">Belongs to the carotenoid oxygenase family.</text>
</comment>
<sequence length="536" mass="61088">MDNRRRLQLLLLLLLQMRLFGIANSMDSFEQLFSNSYAQFSSQPISFRLPMPTELQGSMIHNGLGLFDFEHRSFVHPFDGLAKLTKIDFVPGSRRGNFSMKFLRTAVFEQSLLRNDIAPYLFFDGVEPAFNLLQRALSLLHGLDNMNVNVVRLRSETYANYSAYLALNDITRSYRFDPVSLDTLGCVKAQAFETEDTNSILGFLSHLSSAHPLPEFGTDYYLTFVTSIDPKKILQSEWSCSVSIVRMTSDTERQVLHTWQLSQASYMHSFAATRRLVLLFLNPLFINMAAMVTTADPVRSLDWRPDRPMRVLWLDLRTGATGEAAIVDRHFLMHHINAYEEGPEVGNASSATVIVDATAYPDLGFLQNLTRKNLRDPTLRNQIPVNSLLRRYRVHLATGTVQPLEVPYRQANDPIRSLEMPVINEAYRFRRYCFVYGVLLKSDSRDLAKVSLVKKSLCNAADDRRWHADRHFPSEPVFYQARGASAEDDGYLVSLIMDAPRNVTYVGVFNATDMTLVNEADLPTWVPYRLHGKAFP</sequence>
<protein>
    <submittedName>
        <fullName evidence="7">Uncharacterized protein</fullName>
    </submittedName>
</protein>
<evidence type="ECO:0000313" key="7">
    <source>
        <dbReference type="EMBL" id="PAA65281.1"/>
    </source>
</evidence>
<dbReference type="GO" id="GO:0003834">
    <property type="term" value="F:beta-carotene 15,15'-dioxygenase activity"/>
    <property type="evidence" value="ECO:0007669"/>
    <property type="project" value="TreeGrafter"/>
</dbReference>
<dbReference type="GO" id="GO:0046872">
    <property type="term" value="F:metal ion binding"/>
    <property type="evidence" value="ECO:0007669"/>
    <property type="project" value="UniProtKB-KW"/>
</dbReference>
<reference evidence="7 8" key="1">
    <citation type="submission" date="2017-06" db="EMBL/GenBank/DDBJ databases">
        <title>A platform for efficient transgenesis in Macrostomum lignano, a flatworm model organism for stem cell research.</title>
        <authorList>
            <person name="Berezikov E."/>
        </authorList>
    </citation>
    <scope>NUCLEOTIDE SEQUENCE [LARGE SCALE GENOMIC DNA]</scope>
    <source>
        <strain evidence="7">DV1</strain>
        <tissue evidence="7">Whole organism</tissue>
    </source>
</reference>
<evidence type="ECO:0000256" key="4">
    <source>
        <dbReference type="ARBA" id="ARBA00023004"/>
    </source>
</evidence>
<dbReference type="InterPro" id="IPR004294">
    <property type="entry name" value="Carotenoid_Oase"/>
</dbReference>
<keyword evidence="2 5" id="KW-0479">Metal-binding</keyword>
<dbReference type="GO" id="GO:0016121">
    <property type="term" value="P:carotene catabolic process"/>
    <property type="evidence" value="ECO:0007669"/>
    <property type="project" value="TreeGrafter"/>
</dbReference>
<evidence type="ECO:0000256" key="6">
    <source>
        <dbReference type="SAM" id="SignalP"/>
    </source>
</evidence>
<dbReference type="PANTHER" id="PTHR10543:SF24">
    <property type="entry name" value="CAROTENOID ISOMEROOXYGENASE"/>
    <property type="match status" value="1"/>
</dbReference>